<evidence type="ECO:0000259" key="1">
    <source>
        <dbReference type="Pfam" id="PF07727"/>
    </source>
</evidence>
<dbReference type="InParanoid" id="A0A5N4A5Z5"/>
<dbReference type="InterPro" id="IPR013103">
    <property type="entry name" value="RVT_2"/>
</dbReference>
<proteinExistence type="predicted"/>
<dbReference type="Pfam" id="PF07727">
    <property type="entry name" value="RVT_2"/>
    <property type="match status" value="1"/>
</dbReference>
<name>A0A5N4A5Z5_PHOPY</name>
<protein>
    <recommendedName>
        <fullName evidence="1">Reverse transcriptase Ty1/copia-type domain-containing protein</fullName>
    </recommendedName>
</protein>
<organism evidence="2 3">
    <name type="scientific">Photinus pyralis</name>
    <name type="common">Common eastern firefly</name>
    <name type="synonym">Lampyris pyralis</name>
    <dbReference type="NCBI Taxonomy" id="7054"/>
    <lineage>
        <taxon>Eukaryota</taxon>
        <taxon>Metazoa</taxon>
        <taxon>Ecdysozoa</taxon>
        <taxon>Arthropoda</taxon>
        <taxon>Hexapoda</taxon>
        <taxon>Insecta</taxon>
        <taxon>Pterygota</taxon>
        <taxon>Neoptera</taxon>
        <taxon>Endopterygota</taxon>
        <taxon>Coleoptera</taxon>
        <taxon>Polyphaga</taxon>
        <taxon>Elateriformia</taxon>
        <taxon>Elateroidea</taxon>
        <taxon>Lampyridae</taxon>
        <taxon>Lampyrinae</taxon>
        <taxon>Photinus</taxon>
    </lineage>
</organism>
<reference evidence="2 3" key="1">
    <citation type="journal article" date="2018" name="Elife">
        <title>Firefly genomes illuminate parallel origins of bioluminescence in beetles.</title>
        <authorList>
            <person name="Fallon T.R."/>
            <person name="Lower S.E."/>
            <person name="Chang C.H."/>
            <person name="Bessho-Uehara M."/>
            <person name="Martin G.J."/>
            <person name="Bewick A.J."/>
            <person name="Behringer M."/>
            <person name="Debat H.J."/>
            <person name="Wong I."/>
            <person name="Day J.C."/>
            <person name="Suvorov A."/>
            <person name="Silva C.J."/>
            <person name="Stanger-Hall K.F."/>
            <person name="Hall D.W."/>
            <person name="Schmitz R.J."/>
            <person name="Nelson D.R."/>
            <person name="Lewis S.M."/>
            <person name="Shigenobu S."/>
            <person name="Bybee S.M."/>
            <person name="Larracuente A.M."/>
            <person name="Oba Y."/>
            <person name="Weng J.K."/>
        </authorList>
    </citation>
    <scope>NUCLEOTIDE SEQUENCE [LARGE SCALE GENOMIC DNA]</scope>
    <source>
        <strain evidence="2">1611_PpyrPB1</strain>
        <tissue evidence="2">Whole body</tissue>
    </source>
</reference>
<dbReference type="AlphaFoldDB" id="A0A5N4A5Z5"/>
<dbReference type="Proteomes" id="UP000327044">
    <property type="component" value="Unassembled WGS sequence"/>
</dbReference>
<dbReference type="EMBL" id="VVIM01000010">
    <property type="protein sequence ID" value="KAB0792689.1"/>
    <property type="molecule type" value="Genomic_DNA"/>
</dbReference>
<accession>A0A5N4A5Z5</accession>
<gene>
    <name evidence="2" type="ORF">PPYR_14648</name>
</gene>
<comment type="caution">
    <text evidence="2">The sequence shown here is derived from an EMBL/GenBank/DDBJ whole genome shotgun (WGS) entry which is preliminary data.</text>
</comment>
<feature type="domain" description="Reverse transcriptase Ty1/copia-type" evidence="1">
    <location>
        <begin position="37"/>
        <end position="99"/>
    </location>
</feature>
<keyword evidence="3" id="KW-1185">Reference proteome</keyword>
<sequence>MQEEMNSLNENHTWDSVDLPYGKKVSKVRKKVGSCSSIASYEKQHQKHFDVKTVLLNGKLQEEVYMKQPEGFEDETNRVCKLNKSVYDLKQSPRRWNKHHFTREKYKADKITIKHVDGARQVADIVTKFLQRVKFKELRKMLGLVVYGDCIERKC</sequence>
<evidence type="ECO:0000313" key="3">
    <source>
        <dbReference type="Proteomes" id="UP000327044"/>
    </source>
</evidence>
<evidence type="ECO:0000313" key="2">
    <source>
        <dbReference type="EMBL" id="KAB0792689.1"/>
    </source>
</evidence>